<dbReference type="InParanoid" id="A0A2G5CJ47"/>
<feature type="domain" description="Disease resistance protein winged helix" evidence="4">
    <location>
        <begin position="167"/>
        <end position="224"/>
    </location>
</feature>
<reference evidence="5 6" key="1">
    <citation type="submission" date="2017-09" db="EMBL/GenBank/DDBJ databases">
        <title>WGS assembly of Aquilegia coerulea Goldsmith.</title>
        <authorList>
            <person name="Hodges S."/>
            <person name="Kramer E."/>
            <person name="Nordborg M."/>
            <person name="Tomkins J."/>
            <person name="Borevitz J."/>
            <person name="Derieg N."/>
            <person name="Yan J."/>
            <person name="Mihaltcheva S."/>
            <person name="Hayes R.D."/>
            <person name="Rokhsar D."/>
        </authorList>
    </citation>
    <scope>NUCLEOTIDE SEQUENCE [LARGE SCALE GENOMIC DNA]</scope>
    <source>
        <strain evidence="6">cv. Goldsmith</strain>
    </source>
</reference>
<keyword evidence="2" id="KW-0677">Repeat</keyword>
<evidence type="ECO:0000256" key="1">
    <source>
        <dbReference type="ARBA" id="ARBA00022614"/>
    </source>
</evidence>
<keyword evidence="3" id="KW-0611">Plant defense</keyword>
<keyword evidence="6" id="KW-1185">Reference proteome</keyword>
<protein>
    <recommendedName>
        <fullName evidence="4">Disease resistance protein winged helix domain-containing protein</fullName>
    </recommendedName>
</protein>
<dbReference type="EMBL" id="KZ305067">
    <property type="protein sequence ID" value="PIA31335.1"/>
    <property type="molecule type" value="Genomic_DNA"/>
</dbReference>
<sequence length="444" mass="51035">MIKSAALGQRAKASKQVLAWLRDSETTILRVVVHPLPQLLNISWRKNYDSMYYATSTSSKSLGVCQRMSTDKNIHVGGLSDQEAWDLFASKTGNYILAPDITLIARKVVGECLSHPLLIVTVAHALQGWKNPTVMDREEAICKLLRFCYFCLKSYTVRMCFLYCAFFPKDYLFEPNELIRYWMAENLINHVEDLDAQIYGFKILTELKEVGMFQVFKHYLRMHHITMFRAMAIDILKDEAGLFFDTGLSLKILHYDWEWGEARKFSLMRNRLNFLDDNKQSSPHLLTSLLKDNTLLYDISPTFFNTMPSLKVLDICHSAIAELPSSVSDLVNLHALFLQNCSNLNKIPSIGNLKKLRFLNLHRTSIQELPRGTEELVGLRFLDLSETTKLEEVQEGTFSSLYGLEELHLEGSRICTTNTSMAANCLKELKYLKRLSILTLHCWH</sequence>
<evidence type="ECO:0000259" key="4">
    <source>
        <dbReference type="Pfam" id="PF23559"/>
    </source>
</evidence>
<proteinExistence type="predicted"/>
<dbReference type="Gene3D" id="1.10.8.430">
    <property type="entry name" value="Helical domain of apoptotic protease-activating factors"/>
    <property type="match status" value="1"/>
</dbReference>
<evidence type="ECO:0000313" key="5">
    <source>
        <dbReference type="EMBL" id="PIA31335.1"/>
    </source>
</evidence>
<dbReference type="AlphaFoldDB" id="A0A2G5CJ47"/>
<dbReference type="GO" id="GO:0043531">
    <property type="term" value="F:ADP binding"/>
    <property type="evidence" value="ECO:0007669"/>
    <property type="project" value="InterPro"/>
</dbReference>
<dbReference type="Pfam" id="PF23559">
    <property type="entry name" value="WHD_DRP"/>
    <property type="match status" value="1"/>
</dbReference>
<dbReference type="InterPro" id="IPR036388">
    <property type="entry name" value="WH-like_DNA-bd_sf"/>
</dbReference>
<evidence type="ECO:0000256" key="2">
    <source>
        <dbReference type="ARBA" id="ARBA00022737"/>
    </source>
</evidence>
<dbReference type="InterPro" id="IPR001611">
    <property type="entry name" value="Leu-rich_rpt"/>
</dbReference>
<dbReference type="OrthoDB" id="1926275at2759"/>
<dbReference type="InterPro" id="IPR050905">
    <property type="entry name" value="Plant_NBS-LRR"/>
</dbReference>
<dbReference type="Pfam" id="PF13855">
    <property type="entry name" value="LRR_8"/>
    <property type="match status" value="1"/>
</dbReference>
<dbReference type="Proteomes" id="UP000230069">
    <property type="component" value="Unassembled WGS sequence"/>
</dbReference>
<evidence type="ECO:0000256" key="3">
    <source>
        <dbReference type="ARBA" id="ARBA00022821"/>
    </source>
</evidence>
<dbReference type="InterPro" id="IPR003591">
    <property type="entry name" value="Leu-rich_rpt_typical-subtyp"/>
</dbReference>
<gene>
    <name evidence="5" type="ORF">AQUCO_05000007v1</name>
</gene>
<dbReference type="InterPro" id="IPR027417">
    <property type="entry name" value="P-loop_NTPase"/>
</dbReference>
<dbReference type="Gene3D" id="3.80.10.10">
    <property type="entry name" value="Ribonuclease Inhibitor"/>
    <property type="match status" value="1"/>
</dbReference>
<dbReference type="Gene3D" id="1.10.10.10">
    <property type="entry name" value="Winged helix-like DNA-binding domain superfamily/Winged helix DNA-binding domain"/>
    <property type="match status" value="1"/>
</dbReference>
<dbReference type="InterPro" id="IPR032675">
    <property type="entry name" value="LRR_dom_sf"/>
</dbReference>
<dbReference type="InterPro" id="IPR058922">
    <property type="entry name" value="WHD_DRP"/>
</dbReference>
<name>A0A2G5CJ47_AQUCA</name>
<dbReference type="SUPFAM" id="SSF52058">
    <property type="entry name" value="L domain-like"/>
    <property type="match status" value="1"/>
</dbReference>
<dbReference type="SMART" id="SM00369">
    <property type="entry name" value="LRR_TYP"/>
    <property type="match status" value="2"/>
</dbReference>
<dbReference type="STRING" id="218851.A0A2G5CJ47"/>
<dbReference type="PANTHER" id="PTHR33463">
    <property type="entry name" value="NB-ARC DOMAIN-CONTAINING PROTEIN-RELATED"/>
    <property type="match status" value="1"/>
</dbReference>
<dbReference type="PANTHER" id="PTHR33463:SF209">
    <property type="entry name" value="DISEASE RESISTANCE PROTEIN RPS2-LIKE"/>
    <property type="match status" value="1"/>
</dbReference>
<dbReference type="GO" id="GO:0006952">
    <property type="term" value="P:defense response"/>
    <property type="evidence" value="ECO:0007669"/>
    <property type="project" value="UniProtKB-KW"/>
</dbReference>
<organism evidence="5 6">
    <name type="scientific">Aquilegia coerulea</name>
    <name type="common">Rocky mountain columbine</name>
    <dbReference type="NCBI Taxonomy" id="218851"/>
    <lineage>
        <taxon>Eukaryota</taxon>
        <taxon>Viridiplantae</taxon>
        <taxon>Streptophyta</taxon>
        <taxon>Embryophyta</taxon>
        <taxon>Tracheophyta</taxon>
        <taxon>Spermatophyta</taxon>
        <taxon>Magnoliopsida</taxon>
        <taxon>Ranunculales</taxon>
        <taxon>Ranunculaceae</taxon>
        <taxon>Thalictroideae</taxon>
        <taxon>Aquilegia</taxon>
    </lineage>
</organism>
<dbReference type="InterPro" id="IPR042197">
    <property type="entry name" value="Apaf_helical"/>
</dbReference>
<keyword evidence="1" id="KW-0433">Leucine-rich repeat</keyword>
<accession>A0A2G5CJ47</accession>
<dbReference type="SUPFAM" id="SSF52540">
    <property type="entry name" value="P-loop containing nucleoside triphosphate hydrolases"/>
    <property type="match status" value="1"/>
</dbReference>
<dbReference type="GO" id="GO:0005524">
    <property type="term" value="F:ATP binding"/>
    <property type="evidence" value="ECO:0007669"/>
    <property type="project" value="UniProtKB-KW"/>
</dbReference>
<evidence type="ECO:0000313" key="6">
    <source>
        <dbReference type="Proteomes" id="UP000230069"/>
    </source>
</evidence>